<dbReference type="PROSITE" id="PS50904">
    <property type="entry name" value="PRELI_MSF1"/>
    <property type="match status" value="1"/>
</dbReference>
<dbReference type="AlphaFoldDB" id="A0A232F898"/>
<keyword evidence="3" id="KW-1185">Reference proteome</keyword>
<dbReference type="Proteomes" id="UP000215335">
    <property type="component" value="Unassembled WGS sequence"/>
</dbReference>
<dbReference type="InterPro" id="IPR037365">
    <property type="entry name" value="Slowmo/Ups"/>
</dbReference>
<dbReference type="GO" id="GO:0005758">
    <property type="term" value="C:mitochondrial intermembrane space"/>
    <property type="evidence" value="ECO:0007669"/>
    <property type="project" value="InterPro"/>
</dbReference>
<reference evidence="2 3" key="1">
    <citation type="journal article" date="2017" name="Curr. Biol.">
        <title>The Evolution of Venom by Co-option of Single-Copy Genes.</title>
        <authorList>
            <person name="Martinson E.O."/>
            <person name="Mrinalini"/>
            <person name="Kelkar Y.D."/>
            <person name="Chang C.H."/>
            <person name="Werren J.H."/>
        </authorList>
    </citation>
    <scope>NUCLEOTIDE SEQUENCE [LARGE SCALE GENOMIC DNA]</scope>
    <source>
        <strain evidence="2 3">Alberta</strain>
        <tissue evidence="2">Whole body</tissue>
    </source>
</reference>
<dbReference type="OrthoDB" id="341300at2759"/>
<dbReference type="InterPro" id="IPR006797">
    <property type="entry name" value="PRELI/MSF1_dom"/>
</dbReference>
<protein>
    <recommendedName>
        <fullName evidence="1">PRELI/MSF1 domain-containing protein</fullName>
    </recommendedName>
</protein>
<gene>
    <name evidence="2" type="ORF">TSAR_011787</name>
</gene>
<dbReference type="PANTHER" id="PTHR11158">
    <property type="entry name" value="MSF1/PX19 RELATED"/>
    <property type="match status" value="1"/>
</dbReference>
<evidence type="ECO:0000313" key="3">
    <source>
        <dbReference type="Proteomes" id="UP000215335"/>
    </source>
</evidence>
<feature type="domain" description="PRELI/MSF1" evidence="1">
    <location>
        <begin position="2"/>
        <end position="170"/>
    </location>
</feature>
<dbReference type="EMBL" id="NNAY01000785">
    <property type="protein sequence ID" value="OXU26527.1"/>
    <property type="molecule type" value="Genomic_DNA"/>
</dbReference>
<proteinExistence type="predicted"/>
<dbReference type="Pfam" id="PF04707">
    <property type="entry name" value="PRELI"/>
    <property type="match status" value="1"/>
</dbReference>
<name>A0A232F898_9HYME</name>
<evidence type="ECO:0000313" key="2">
    <source>
        <dbReference type="EMBL" id="OXU26527.1"/>
    </source>
</evidence>
<organism evidence="2 3">
    <name type="scientific">Trichomalopsis sarcophagae</name>
    <dbReference type="NCBI Taxonomy" id="543379"/>
    <lineage>
        <taxon>Eukaryota</taxon>
        <taxon>Metazoa</taxon>
        <taxon>Ecdysozoa</taxon>
        <taxon>Arthropoda</taxon>
        <taxon>Hexapoda</taxon>
        <taxon>Insecta</taxon>
        <taxon>Pterygota</taxon>
        <taxon>Neoptera</taxon>
        <taxon>Endopterygota</taxon>
        <taxon>Hymenoptera</taxon>
        <taxon>Apocrita</taxon>
        <taxon>Proctotrupomorpha</taxon>
        <taxon>Chalcidoidea</taxon>
        <taxon>Pteromalidae</taxon>
        <taxon>Pteromalinae</taxon>
        <taxon>Trichomalopsis</taxon>
    </lineage>
</organism>
<evidence type="ECO:0000259" key="1">
    <source>
        <dbReference type="PROSITE" id="PS50904"/>
    </source>
</evidence>
<dbReference type="STRING" id="543379.A0A232F898"/>
<accession>A0A232F898</accession>
<sequence length="236" mass="27281">MVKYFENSTVFQFSWDQVAQGFWRRYPNPNSTHVISEDTISREIKDGKLYTKRLLTKTNRVPKWGERFISKNNVKIVEESIVDPKKKILTTYTRNLGYTKVMSVVEKVVYKVSDENPQWTVAKRSAWIESSVFGFSRAIQAFGLDRFKKNCTKMSNGFNYVLAHMFPSTARFMNPNLVQMGFSERVDEPSMIRLTHAAEDFQHSLHDKAEKMKDAAKKATDLAKQKAGPIYVTNQS</sequence>
<comment type="caution">
    <text evidence="2">The sequence shown here is derived from an EMBL/GenBank/DDBJ whole genome shotgun (WGS) entry which is preliminary data.</text>
</comment>